<keyword evidence="3" id="KW-1185">Reference proteome</keyword>
<keyword evidence="1" id="KW-0812">Transmembrane</keyword>
<keyword evidence="1" id="KW-0472">Membrane</keyword>
<organism evidence="2 3">
    <name type="scientific">Kingdonia uniflora</name>
    <dbReference type="NCBI Taxonomy" id="39325"/>
    <lineage>
        <taxon>Eukaryota</taxon>
        <taxon>Viridiplantae</taxon>
        <taxon>Streptophyta</taxon>
        <taxon>Embryophyta</taxon>
        <taxon>Tracheophyta</taxon>
        <taxon>Spermatophyta</taxon>
        <taxon>Magnoliopsida</taxon>
        <taxon>Ranunculales</taxon>
        <taxon>Circaeasteraceae</taxon>
        <taxon>Kingdonia</taxon>
    </lineage>
</organism>
<dbReference type="OrthoDB" id="252722at2759"/>
<feature type="transmembrane region" description="Helical" evidence="1">
    <location>
        <begin position="84"/>
        <end position="107"/>
    </location>
</feature>
<evidence type="ECO:0000313" key="2">
    <source>
        <dbReference type="EMBL" id="KAF6156021.1"/>
    </source>
</evidence>
<accession>A0A7J7MMC9</accession>
<reference evidence="2 3" key="1">
    <citation type="journal article" date="2020" name="IScience">
        <title>Genome Sequencing of the Endangered Kingdonia uniflora (Circaeasteraceae, Ranunculales) Reveals Potential Mechanisms of Evolutionary Specialization.</title>
        <authorList>
            <person name="Sun Y."/>
            <person name="Deng T."/>
            <person name="Zhang A."/>
            <person name="Moore M.J."/>
            <person name="Landis J.B."/>
            <person name="Lin N."/>
            <person name="Zhang H."/>
            <person name="Zhang X."/>
            <person name="Huang J."/>
            <person name="Zhang X."/>
            <person name="Sun H."/>
            <person name="Wang H."/>
        </authorList>
    </citation>
    <scope>NUCLEOTIDE SEQUENCE [LARGE SCALE GENOMIC DNA]</scope>
    <source>
        <strain evidence="2">TB1705</strain>
        <tissue evidence="2">Leaf</tissue>
    </source>
</reference>
<dbReference type="PANTHER" id="PTHR46616">
    <property type="entry name" value="UBIQUITIN-PROTEIN LIGASE"/>
    <property type="match status" value="1"/>
</dbReference>
<protein>
    <submittedName>
        <fullName evidence="2">Uncharacterized protein</fullName>
    </submittedName>
</protein>
<comment type="caution">
    <text evidence="2">The sequence shown here is derived from an EMBL/GenBank/DDBJ whole genome shotgun (WGS) entry which is preliminary data.</text>
</comment>
<dbReference type="AlphaFoldDB" id="A0A7J7MMC9"/>
<evidence type="ECO:0000313" key="3">
    <source>
        <dbReference type="Proteomes" id="UP000541444"/>
    </source>
</evidence>
<feature type="transmembrane region" description="Helical" evidence="1">
    <location>
        <begin position="56"/>
        <end position="78"/>
    </location>
</feature>
<dbReference type="PANTHER" id="PTHR46616:SF2">
    <property type="entry name" value="OS03G0211100 PROTEIN"/>
    <property type="match status" value="1"/>
</dbReference>
<evidence type="ECO:0000256" key="1">
    <source>
        <dbReference type="SAM" id="Phobius"/>
    </source>
</evidence>
<gene>
    <name evidence="2" type="ORF">GIB67_035378</name>
</gene>
<keyword evidence="1" id="KW-1133">Transmembrane helix</keyword>
<name>A0A7J7MMC9_9MAGN</name>
<proteinExistence type="predicted"/>
<sequence>MNGDRVKPHAHSTYRGDQQVVWAQPDSHRDHAEQVDRNHIANVNSIHVSLRKSLAFFVRLTSKFPLIFIFFLIILYAIPASGAILVLYIVITAPFALSSALILYFAYPSLDWLVREIVT</sequence>
<dbReference type="Proteomes" id="UP000541444">
    <property type="component" value="Unassembled WGS sequence"/>
</dbReference>
<dbReference type="EMBL" id="JACGCM010001390">
    <property type="protein sequence ID" value="KAF6156021.1"/>
    <property type="molecule type" value="Genomic_DNA"/>
</dbReference>